<protein>
    <submittedName>
        <fullName evidence="2">Putative membrane protein</fullName>
    </submittedName>
</protein>
<proteinExistence type="predicted"/>
<evidence type="ECO:0000313" key="3">
    <source>
        <dbReference type="Proteomes" id="UP000569329"/>
    </source>
</evidence>
<dbReference type="EMBL" id="JACGWZ010000003">
    <property type="protein sequence ID" value="MBA8825260.1"/>
    <property type="molecule type" value="Genomic_DNA"/>
</dbReference>
<organism evidence="2 3">
    <name type="scientific">Halosaccharopolyspora lacisalsi</name>
    <dbReference type="NCBI Taxonomy" id="1000566"/>
    <lineage>
        <taxon>Bacteria</taxon>
        <taxon>Bacillati</taxon>
        <taxon>Actinomycetota</taxon>
        <taxon>Actinomycetes</taxon>
        <taxon>Pseudonocardiales</taxon>
        <taxon>Pseudonocardiaceae</taxon>
        <taxon>Halosaccharopolyspora</taxon>
    </lineage>
</organism>
<dbReference type="Proteomes" id="UP000569329">
    <property type="component" value="Unassembled WGS sequence"/>
</dbReference>
<evidence type="ECO:0000256" key="1">
    <source>
        <dbReference type="SAM" id="Phobius"/>
    </source>
</evidence>
<evidence type="ECO:0000313" key="2">
    <source>
        <dbReference type="EMBL" id="MBA8825260.1"/>
    </source>
</evidence>
<feature type="transmembrane region" description="Helical" evidence="1">
    <location>
        <begin position="7"/>
        <end position="28"/>
    </location>
</feature>
<dbReference type="AlphaFoldDB" id="A0A839DWJ7"/>
<accession>A0A839DWJ7</accession>
<keyword evidence="3" id="KW-1185">Reference proteome</keyword>
<keyword evidence="1" id="KW-0472">Membrane</keyword>
<reference evidence="2 3" key="1">
    <citation type="submission" date="2020-07" db="EMBL/GenBank/DDBJ databases">
        <title>Sequencing the genomes of 1000 actinobacteria strains.</title>
        <authorList>
            <person name="Klenk H.-P."/>
        </authorList>
    </citation>
    <scope>NUCLEOTIDE SEQUENCE [LARGE SCALE GENOMIC DNA]</scope>
    <source>
        <strain evidence="2 3">DSM 45975</strain>
    </source>
</reference>
<dbReference type="RefSeq" id="WP_182544468.1">
    <property type="nucleotide sequence ID" value="NZ_JACGWZ010000003.1"/>
</dbReference>
<feature type="transmembrane region" description="Helical" evidence="1">
    <location>
        <begin position="40"/>
        <end position="58"/>
    </location>
</feature>
<comment type="caution">
    <text evidence="2">The sequence shown here is derived from an EMBL/GenBank/DDBJ whole genome shotgun (WGS) entry which is preliminary data.</text>
</comment>
<sequence>MSGFDAFLWRVLHRVLLLLTLGVLGLLLGLGPSPGRVDSVFGLLIVLFVVAPIGVRLWRLPPRARAALSSLPRRRPLVFVTAVLLAITTALVAWWTLFNALSPGTFFPLALALTGVIVAGSTTLLARLTRL</sequence>
<feature type="transmembrane region" description="Helical" evidence="1">
    <location>
        <begin position="104"/>
        <end position="126"/>
    </location>
</feature>
<keyword evidence="1" id="KW-1133">Transmembrane helix</keyword>
<name>A0A839DWJ7_9PSEU</name>
<feature type="transmembrane region" description="Helical" evidence="1">
    <location>
        <begin position="78"/>
        <end position="98"/>
    </location>
</feature>
<keyword evidence="1" id="KW-0812">Transmembrane</keyword>
<gene>
    <name evidence="2" type="ORF">FHX42_002611</name>
</gene>